<dbReference type="Gene3D" id="2.130.10.10">
    <property type="entry name" value="YVTN repeat-like/Quinoprotein amine dehydrogenase"/>
    <property type="match status" value="2"/>
</dbReference>
<keyword evidence="1" id="KW-1133">Transmembrane helix</keyword>
<dbReference type="AlphaFoldDB" id="A0A832H5B0"/>
<dbReference type="EMBL" id="DSRD01000853">
    <property type="protein sequence ID" value="HGW95322.1"/>
    <property type="molecule type" value="Genomic_DNA"/>
</dbReference>
<keyword evidence="1" id="KW-0812">Transmembrane</keyword>
<dbReference type="SUPFAM" id="SSF63829">
    <property type="entry name" value="Calcium-dependent phosphotriesterase"/>
    <property type="match status" value="1"/>
</dbReference>
<comment type="caution">
    <text evidence="2">The sequence shown here is derived from an EMBL/GenBank/DDBJ whole genome shotgun (WGS) entry which is preliminary data.</text>
</comment>
<gene>
    <name evidence="2" type="ORF">ENR47_13755</name>
</gene>
<proteinExistence type="predicted"/>
<dbReference type="InterPro" id="IPR011110">
    <property type="entry name" value="Reg_prop"/>
</dbReference>
<reference evidence="2" key="1">
    <citation type="journal article" date="2020" name="mSystems">
        <title>Genome- and Community-Level Interaction Insights into Carbon Utilization and Element Cycling Functions of Hydrothermarchaeota in Hydrothermal Sediment.</title>
        <authorList>
            <person name="Zhou Z."/>
            <person name="Liu Y."/>
            <person name="Xu W."/>
            <person name="Pan J."/>
            <person name="Luo Z.H."/>
            <person name="Li M."/>
        </authorList>
    </citation>
    <scope>NUCLEOTIDE SEQUENCE [LARGE SCALE GENOMIC DNA]</scope>
    <source>
        <strain evidence="2">SpSt-402</strain>
    </source>
</reference>
<sequence length="616" mass="68512">MADILDKKVVAGELQAIIRTIAHQKRLSVAETEEDIAALVNVSVRALRSWKAQRSIPNTIETVPLLGIVWLGLTSGNEDLKWLLHFLRATDIVVPDNPTPDWVRPLLRMVRLNGQSLSEVEINTAIERLFAVEQAETTPEATYDERKPRVVITIILFLIIISLAATGLLRLYQTSVSVCSEPVRRTDPPFLPEQGFSLYQPAANGSSVLSSQVRAVRFNERGLWVGYWPGSDGIDGVSYYDGSSQQWTHCRGLQLSSGQVVNDFAFKDDAVYVATDGAGIALLKDGRWKIYTTEHGLPSHSIYHLTIDSEGAIWAATLFGMAKLEGERWEVIYQGEANGLAGNHVLQMFDDKQGNRWFALIDRGISRLTPEREWRSYYTDDPNLRNVRGIVDDNEGGVWFATDGGGVLRFFNEEWTVFTSANDGLPSDNIRDIERDKFGRIWVAASYGVAYTPDLGSTWATHSTLDTMDVEFGCPGCAVLNDVHLALAVAGQGIGHVRIPPERPTVQVVSVPAPVQLRPNESYIFEIEVRILAEGFHTADGDALRSIEPIGADLHGTHDRVAVLEDVEIGQTYVFSNIDAPIIEDAPGQYQLSWRIWQGRRFVSEPIVIEFEVVDE</sequence>
<evidence type="ECO:0000313" key="2">
    <source>
        <dbReference type="EMBL" id="HGW95322.1"/>
    </source>
</evidence>
<dbReference type="Pfam" id="PF07494">
    <property type="entry name" value="Reg_prop"/>
    <property type="match status" value="1"/>
</dbReference>
<accession>A0A832H5B0</accession>
<organism evidence="2">
    <name type="scientific">Oscillatoriales cyanobacterium SpSt-402</name>
    <dbReference type="NCBI Taxonomy" id="2282168"/>
    <lineage>
        <taxon>Bacteria</taxon>
        <taxon>Bacillati</taxon>
        <taxon>Cyanobacteriota</taxon>
        <taxon>Cyanophyceae</taxon>
        <taxon>Oscillatoriophycideae</taxon>
        <taxon>Oscillatoriales</taxon>
    </lineage>
</organism>
<protein>
    <submittedName>
        <fullName evidence="2">Uncharacterized protein</fullName>
    </submittedName>
</protein>
<dbReference type="InterPro" id="IPR015943">
    <property type="entry name" value="WD40/YVTN_repeat-like_dom_sf"/>
</dbReference>
<feature type="transmembrane region" description="Helical" evidence="1">
    <location>
        <begin position="150"/>
        <end position="172"/>
    </location>
</feature>
<name>A0A832H5B0_9CYAN</name>
<evidence type="ECO:0000256" key="1">
    <source>
        <dbReference type="SAM" id="Phobius"/>
    </source>
</evidence>
<keyword evidence="1" id="KW-0472">Membrane</keyword>